<dbReference type="InterPro" id="IPR019885">
    <property type="entry name" value="Tscrpt_reg_HTH_AsnC-type_CS"/>
</dbReference>
<proteinExistence type="predicted"/>
<comment type="caution">
    <text evidence="5">The sequence shown here is derived from an EMBL/GenBank/DDBJ whole genome shotgun (WGS) entry which is preliminary data.</text>
</comment>
<evidence type="ECO:0000313" key="5">
    <source>
        <dbReference type="EMBL" id="PSO03799.1"/>
    </source>
</evidence>
<name>A0A2R6BYX8_9ARCH</name>
<dbReference type="AlphaFoldDB" id="A0A2R6BYX8"/>
<organism evidence="5 6">
    <name type="scientific">Candidatus Marsarchaeota G2 archaeon ECH_B_SAG-G06</name>
    <dbReference type="NCBI Taxonomy" id="1978166"/>
    <lineage>
        <taxon>Archaea</taxon>
        <taxon>Candidatus Marsarchaeota</taxon>
        <taxon>Candidatus Marsarchaeota group 2</taxon>
    </lineage>
</organism>
<dbReference type="Gene3D" id="3.30.70.920">
    <property type="match status" value="1"/>
</dbReference>
<evidence type="ECO:0000259" key="4">
    <source>
        <dbReference type="PROSITE" id="PS50956"/>
    </source>
</evidence>
<evidence type="ECO:0000313" key="6">
    <source>
        <dbReference type="Proteomes" id="UP000240582"/>
    </source>
</evidence>
<dbReference type="InterPro" id="IPR011008">
    <property type="entry name" value="Dimeric_a/b-barrel"/>
</dbReference>
<evidence type="ECO:0000256" key="3">
    <source>
        <dbReference type="ARBA" id="ARBA00023163"/>
    </source>
</evidence>
<dbReference type="GO" id="GO:0005829">
    <property type="term" value="C:cytosol"/>
    <property type="evidence" value="ECO:0007669"/>
    <property type="project" value="TreeGrafter"/>
</dbReference>
<reference evidence="5 6" key="1">
    <citation type="submission" date="2017-04" db="EMBL/GenBank/DDBJ databases">
        <title>Novel microbial lineages endemic to geothermal iron-oxide mats fill important gaps in the evolutionary history of Archaea.</title>
        <authorList>
            <person name="Jay Z.J."/>
            <person name="Beam J.P."/>
            <person name="Dlakic M."/>
            <person name="Rusch D.B."/>
            <person name="Kozubal M.A."/>
            <person name="Inskeep W.P."/>
        </authorList>
    </citation>
    <scope>NUCLEOTIDE SEQUENCE [LARGE SCALE GENOMIC DNA]</scope>
    <source>
        <strain evidence="5">ECH_B_SAG-G06</strain>
    </source>
</reference>
<dbReference type="PANTHER" id="PTHR30154:SF34">
    <property type="entry name" value="TRANSCRIPTIONAL REGULATOR AZLB"/>
    <property type="match status" value="1"/>
</dbReference>
<dbReference type="CDD" id="cd00090">
    <property type="entry name" value="HTH_ARSR"/>
    <property type="match status" value="1"/>
</dbReference>
<dbReference type="EMBL" id="NEXN01000070">
    <property type="protein sequence ID" value="PSO03799.1"/>
    <property type="molecule type" value="Genomic_DNA"/>
</dbReference>
<dbReference type="SUPFAM" id="SSF54909">
    <property type="entry name" value="Dimeric alpha+beta barrel"/>
    <property type="match status" value="1"/>
</dbReference>
<dbReference type="Gene3D" id="1.10.10.10">
    <property type="entry name" value="Winged helix-like DNA-binding domain superfamily/Winged helix DNA-binding domain"/>
    <property type="match status" value="1"/>
</dbReference>
<dbReference type="Proteomes" id="UP000240582">
    <property type="component" value="Unassembled WGS sequence"/>
</dbReference>
<dbReference type="PROSITE" id="PS50956">
    <property type="entry name" value="HTH_ASNC_2"/>
    <property type="match status" value="1"/>
</dbReference>
<gene>
    <name evidence="5" type="ORF">B9Q12_03680</name>
</gene>
<keyword evidence="1" id="KW-0805">Transcription regulation</keyword>
<dbReference type="InterPro" id="IPR019888">
    <property type="entry name" value="Tscrpt_reg_AsnC-like"/>
</dbReference>
<dbReference type="PANTHER" id="PTHR30154">
    <property type="entry name" value="LEUCINE-RESPONSIVE REGULATORY PROTEIN"/>
    <property type="match status" value="1"/>
</dbReference>
<dbReference type="GO" id="GO:0043565">
    <property type="term" value="F:sequence-specific DNA binding"/>
    <property type="evidence" value="ECO:0007669"/>
    <property type="project" value="InterPro"/>
</dbReference>
<dbReference type="InterPro" id="IPR036390">
    <property type="entry name" value="WH_DNA-bd_sf"/>
</dbReference>
<protein>
    <recommendedName>
        <fullName evidence="4">HTH asnC-type domain-containing protein</fullName>
    </recommendedName>
</protein>
<keyword evidence="2" id="KW-0238">DNA-binding</keyword>
<dbReference type="InterPro" id="IPR036388">
    <property type="entry name" value="WH-like_DNA-bd_sf"/>
</dbReference>
<sequence length="164" mass="17853">MSADGKTPRLDELDVKIIKELQLNARISFRELSKKLGVSVTTVSERVRKMVKSGLIKGFTTLVDPEKVGPLYCVALYIKVNPGFDSKSVGREVASVKGVCYVYSTVGVYHLIALGSTPTKEELTKLIADVSSIKGIADVTPSMILETIKEDPKHPVTPFVSSNK</sequence>
<dbReference type="SMART" id="SM00344">
    <property type="entry name" value="HTH_ASNC"/>
    <property type="match status" value="1"/>
</dbReference>
<dbReference type="SUPFAM" id="SSF46785">
    <property type="entry name" value="Winged helix' DNA-binding domain"/>
    <property type="match status" value="1"/>
</dbReference>
<dbReference type="InterPro" id="IPR019887">
    <property type="entry name" value="Tscrpt_reg_AsnC/Lrp_C"/>
</dbReference>
<feature type="domain" description="HTH asnC-type" evidence="4">
    <location>
        <begin position="10"/>
        <end position="71"/>
    </location>
</feature>
<keyword evidence="3" id="KW-0804">Transcription</keyword>
<accession>A0A2R6BYX8</accession>
<dbReference type="Pfam" id="PF13412">
    <property type="entry name" value="HTH_24"/>
    <property type="match status" value="1"/>
</dbReference>
<dbReference type="InterPro" id="IPR011991">
    <property type="entry name" value="ArsR-like_HTH"/>
</dbReference>
<dbReference type="InterPro" id="IPR000485">
    <property type="entry name" value="AsnC-type_HTH_dom"/>
</dbReference>
<dbReference type="PROSITE" id="PS00519">
    <property type="entry name" value="HTH_ASNC_1"/>
    <property type="match status" value="1"/>
</dbReference>
<dbReference type="PRINTS" id="PR00033">
    <property type="entry name" value="HTHASNC"/>
</dbReference>
<evidence type="ECO:0000256" key="2">
    <source>
        <dbReference type="ARBA" id="ARBA00023125"/>
    </source>
</evidence>
<evidence type="ECO:0000256" key="1">
    <source>
        <dbReference type="ARBA" id="ARBA00023015"/>
    </source>
</evidence>
<dbReference type="Pfam" id="PF01037">
    <property type="entry name" value="AsnC_trans_reg"/>
    <property type="match status" value="1"/>
</dbReference>
<dbReference type="GO" id="GO:0043200">
    <property type="term" value="P:response to amino acid"/>
    <property type="evidence" value="ECO:0007669"/>
    <property type="project" value="TreeGrafter"/>
</dbReference>